<gene>
    <name evidence="1" type="ORF">FHX42_000449</name>
</gene>
<keyword evidence="2" id="KW-1185">Reference proteome</keyword>
<dbReference type="EMBL" id="JACGWZ010000001">
    <property type="protein sequence ID" value="MBA8823120.1"/>
    <property type="molecule type" value="Genomic_DNA"/>
</dbReference>
<accession>A0A839DQ64</accession>
<evidence type="ECO:0000313" key="2">
    <source>
        <dbReference type="Proteomes" id="UP000569329"/>
    </source>
</evidence>
<evidence type="ECO:0000313" key="1">
    <source>
        <dbReference type="EMBL" id="MBA8823120.1"/>
    </source>
</evidence>
<organism evidence="1 2">
    <name type="scientific">Halosaccharopolyspora lacisalsi</name>
    <dbReference type="NCBI Taxonomy" id="1000566"/>
    <lineage>
        <taxon>Bacteria</taxon>
        <taxon>Bacillati</taxon>
        <taxon>Actinomycetota</taxon>
        <taxon>Actinomycetes</taxon>
        <taxon>Pseudonocardiales</taxon>
        <taxon>Pseudonocardiaceae</taxon>
        <taxon>Halosaccharopolyspora</taxon>
    </lineage>
</organism>
<name>A0A839DQ64_9PSEU</name>
<evidence type="ECO:0008006" key="3">
    <source>
        <dbReference type="Google" id="ProtNLM"/>
    </source>
</evidence>
<reference evidence="1 2" key="1">
    <citation type="submission" date="2020-07" db="EMBL/GenBank/DDBJ databases">
        <title>Sequencing the genomes of 1000 actinobacteria strains.</title>
        <authorList>
            <person name="Klenk H.-P."/>
        </authorList>
    </citation>
    <scope>NUCLEOTIDE SEQUENCE [LARGE SCALE GENOMIC DNA]</scope>
    <source>
        <strain evidence="1 2">DSM 45975</strain>
    </source>
</reference>
<sequence>MPETAPSPAVLSGRLRECDRLLPRPGSVPAERAEPTVSWPEFCDPDGPWLSRCAEEWQERGEFRHHRAGLVLVAFRFGWLAACATVPEHHFGAALPSLEGLRVSVDDGGRLAGLRLTGEAVEAPISERRWWEEVSAAFAPLTEALHALGGPKPGSHEYWGNPVGLVGTVLGRLERAGMPGNVMESARRLSAATGRPELLRIDPELSGTWARRRTCCQWWRRTGGGYCAECVLHDSPRTR</sequence>
<dbReference type="AlphaFoldDB" id="A0A839DQ64"/>
<protein>
    <recommendedName>
        <fullName evidence="3">Ferric siderophore reductase C-terminal domain-containing protein</fullName>
    </recommendedName>
</protein>
<comment type="caution">
    <text evidence="1">The sequence shown here is derived from an EMBL/GenBank/DDBJ whole genome shotgun (WGS) entry which is preliminary data.</text>
</comment>
<proteinExistence type="predicted"/>
<dbReference type="Proteomes" id="UP000569329">
    <property type="component" value="Unassembled WGS sequence"/>
</dbReference>